<gene>
    <name evidence="9" type="ORF">F503_01980</name>
</gene>
<comment type="cofactor">
    <cofactor evidence="1 6">
        <name>Zn(2+)</name>
        <dbReference type="ChEBI" id="CHEBI:29105"/>
    </cofactor>
</comment>
<proteinExistence type="inferred from homology"/>
<feature type="domain" description="J" evidence="8">
    <location>
        <begin position="6"/>
        <end position="66"/>
    </location>
</feature>
<dbReference type="VEuPathDB" id="FungiDB:F503_01980"/>
<feature type="region of interest" description="Disordered" evidence="7">
    <location>
        <begin position="76"/>
        <end position="222"/>
    </location>
</feature>
<dbReference type="InterPro" id="IPR013149">
    <property type="entry name" value="ADH-like_C"/>
</dbReference>
<keyword evidence="2 6" id="KW-0479">Metal-binding</keyword>
<dbReference type="GO" id="GO:0008270">
    <property type="term" value="F:zinc ion binding"/>
    <property type="evidence" value="ECO:0007669"/>
    <property type="project" value="InterPro"/>
</dbReference>
<evidence type="ECO:0000256" key="7">
    <source>
        <dbReference type="SAM" id="MobiDB-lite"/>
    </source>
</evidence>
<feature type="compositionally biased region" description="Pro residues" evidence="7">
    <location>
        <begin position="83"/>
        <end position="97"/>
    </location>
</feature>
<sequence length="622" mass="66952">MAASNSLYQCLYLTSSASKEQIHESYEQAVLFWTGQPGGSEYLKSVCVAYNILSEPMTRAAYDTYGLSSILEDESSYRESTPLPTPQSTPLSTPLPTPLSTHTQATIPTVEHPGPKVAFQLPEDEERKKERREMRRMLEPEEEKRRKSHSSSKSEKKDRTEKGDEGSTVHKNHKSSSKSQHDKKRSGSESTSRWEGKTSSKDERSKDASRSGGSKEQAHWKFKRTNSLPHVSTLFATTSIFTAGIMAATTDVLGSTEALVVSKLGGDFELKTVELKDMRSDEIVVKMVATGICHTDLATAHGHKGPGLPAVLGHEGSGIVERVGSNVKHVAVGDHVLLTYNACSECTPCRRGKPSYCRHMESISFGGSRLDGTKTFALDGTDISSAYFGQSSFAKRSIVRGICAVKVDSELPLDILCCIGCGVQTGAGTVLNVLKPQIGSSIAVFGAGGVGLAAIMAARSFTPATKIIAVDIVDSRLELATELGATHTLNSKGKDIVELIHSVTNGEGVDCAVDCTGNLGVIQSMIAATANNGTAATVGSTPHNAFIQIEPAAWIQRNVSYVGSCMGSSVPETFIPALVDFWKQGRFPIDRLTKSYSYKDVNKAMEDMLSGETIKPVIVWSD</sequence>
<comment type="similarity">
    <text evidence="6">Belongs to the zinc-containing alcohol dehydrogenase family.</text>
</comment>
<organism evidence="9 10">
    <name type="scientific">Ophiostoma piceae (strain UAMH 11346)</name>
    <name type="common">Sap stain fungus</name>
    <dbReference type="NCBI Taxonomy" id="1262450"/>
    <lineage>
        <taxon>Eukaryota</taxon>
        <taxon>Fungi</taxon>
        <taxon>Dikarya</taxon>
        <taxon>Ascomycota</taxon>
        <taxon>Pezizomycotina</taxon>
        <taxon>Sordariomycetes</taxon>
        <taxon>Sordariomycetidae</taxon>
        <taxon>Ophiostomatales</taxon>
        <taxon>Ophiostomataceae</taxon>
        <taxon>Ophiostoma</taxon>
    </lineage>
</organism>
<feature type="compositionally biased region" description="Basic and acidic residues" evidence="7">
    <location>
        <begin position="192"/>
        <end position="209"/>
    </location>
</feature>
<dbReference type="STRING" id="1262450.S3BS62"/>
<dbReference type="OrthoDB" id="1560166at2759"/>
<dbReference type="Gene3D" id="3.40.50.720">
    <property type="entry name" value="NAD(P)-binding Rossmann-like Domain"/>
    <property type="match status" value="1"/>
</dbReference>
<dbReference type="Gene3D" id="3.90.180.10">
    <property type="entry name" value="Medium-chain alcohol dehydrogenases, catalytic domain"/>
    <property type="match status" value="1"/>
</dbReference>
<feature type="compositionally biased region" description="Basic and acidic residues" evidence="7">
    <location>
        <begin position="152"/>
        <end position="168"/>
    </location>
</feature>
<dbReference type="Pfam" id="PF08240">
    <property type="entry name" value="ADH_N"/>
    <property type="match status" value="1"/>
</dbReference>
<evidence type="ECO:0000256" key="2">
    <source>
        <dbReference type="ARBA" id="ARBA00022723"/>
    </source>
</evidence>
<keyword evidence="3 6" id="KW-0862">Zinc</keyword>
<name>S3BS62_OPHP1</name>
<dbReference type="InterPro" id="IPR001623">
    <property type="entry name" value="DnaJ_domain"/>
</dbReference>
<keyword evidence="10" id="KW-1185">Reference proteome</keyword>
<dbReference type="GO" id="GO:0051903">
    <property type="term" value="F:S-(hydroxymethyl)glutathione dehydrogenase [NAD(P)+] activity"/>
    <property type="evidence" value="ECO:0007669"/>
    <property type="project" value="TreeGrafter"/>
</dbReference>
<dbReference type="Proteomes" id="UP000016923">
    <property type="component" value="Unassembled WGS sequence"/>
</dbReference>
<dbReference type="Gene3D" id="1.10.287.110">
    <property type="entry name" value="DnaJ domain"/>
    <property type="match status" value="1"/>
</dbReference>
<dbReference type="EMBL" id="KE148169">
    <property type="protein sequence ID" value="EPE03242.1"/>
    <property type="molecule type" value="Genomic_DNA"/>
</dbReference>
<dbReference type="AlphaFoldDB" id="S3BS62"/>
<evidence type="ECO:0000256" key="3">
    <source>
        <dbReference type="ARBA" id="ARBA00022833"/>
    </source>
</evidence>
<evidence type="ECO:0000256" key="6">
    <source>
        <dbReference type="RuleBase" id="RU361277"/>
    </source>
</evidence>
<evidence type="ECO:0000256" key="4">
    <source>
        <dbReference type="ARBA" id="ARBA00023002"/>
    </source>
</evidence>
<keyword evidence="4" id="KW-0560">Oxidoreductase</keyword>
<accession>S3BS62</accession>
<dbReference type="InterPro" id="IPR011032">
    <property type="entry name" value="GroES-like_sf"/>
</dbReference>
<dbReference type="InterPro" id="IPR036869">
    <property type="entry name" value="J_dom_sf"/>
</dbReference>
<evidence type="ECO:0000313" key="10">
    <source>
        <dbReference type="Proteomes" id="UP000016923"/>
    </source>
</evidence>
<keyword evidence="5" id="KW-0520">NAD</keyword>
<dbReference type="PROSITE" id="PS00059">
    <property type="entry name" value="ADH_ZINC"/>
    <property type="match status" value="1"/>
</dbReference>
<dbReference type="eggNOG" id="KOG0022">
    <property type="taxonomic scope" value="Eukaryota"/>
</dbReference>
<evidence type="ECO:0000259" key="8">
    <source>
        <dbReference type="PROSITE" id="PS50076"/>
    </source>
</evidence>
<dbReference type="InterPro" id="IPR002328">
    <property type="entry name" value="ADH_Zn_CS"/>
</dbReference>
<dbReference type="SUPFAM" id="SSF51735">
    <property type="entry name" value="NAD(P)-binding Rossmann-fold domains"/>
    <property type="match status" value="1"/>
</dbReference>
<dbReference type="Pfam" id="PF00107">
    <property type="entry name" value="ADH_zinc_N"/>
    <property type="match status" value="1"/>
</dbReference>
<dbReference type="CDD" id="cd08278">
    <property type="entry name" value="benzyl_alcohol_DH"/>
    <property type="match status" value="1"/>
</dbReference>
<dbReference type="SUPFAM" id="SSF46565">
    <property type="entry name" value="Chaperone J-domain"/>
    <property type="match status" value="1"/>
</dbReference>
<dbReference type="InterPro" id="IPR020843">
    <property type="entry name" value="ER"/>
</dbReference>
<dbReference type="InterPro" id="IPR013154">
    <property type="entry name" value="ADH-like_N"/>
</dbReference>
<evidence type="ECO:0000256" key="5">
    <source>
        <dbReference type="ARBA" id="ARBA00023027"/>
    </source>
</evidence>
<dbReference type="PANTHER" id="PTHR43880:SF12">
    <property type="entry name" value="ALCOHOL DEHYDROGENASE CLASS-3"/>
    <property type="match status" value="1"/>
</dbReference>
<feature type="compositionally biased region" description="Basic residues" evidence="7">
    <location>
        <begin position="170"/>
        <end position="184"/>
    </location>
</feature>
<reference evidence="9 10" key="1">
    <citation type="journal article" date="2013" name="BMC Genomics">
        <title>The genome and transcriptome of the pine saprophyte Ophiostoma piceae, and a comparison with the bark beetle-associated pine pathogen Grosmannia clavigera.</title>
        <authorList>
            <person name="Haridas S."/>
            <person name="Wang Y."/>
            <person name="Lim L."/>
            <person name="Massoumi Alamouti S."/>
            <person name="Jackman S."/>
            <person name="Docking R."/>
            <person name="Robertson G."/>
            <person name="Birol I."/>
            <person name="Bohlmann J."/>
            <person name="Breuil C."/>
        </authorList>
    </citation>
    <scope>NUCLEOTIDE SEQUENCE [LARGE SCALE GENOMIC DNA]</scope>
    <source>
        <strain evidence="9 10">UAMH 11346</strain>
    </source>
</reference>
<dbReference type="HOGENOM" id="CLU_439465_0_0_1"/>
<dbReference type="GO" id="GO:0005829">
    <property type="term" value="C:cytosol"/>
    <property type="evidence" value="ECO:0007669"/>
    <property type="project" value="TreeGrafter"/>
</dbReference>
<feature type="compositionally biased region" description="Basic and acidic residues" evidence="7">
    <location>
        <begin position="125"/>
        <end position="145"/>
    </location>
</feature>
<dbReference type="PROSITE" id="PS50076">
    <property type="entry name" value="DNAJ_2"/>
    <property type="match status" value="1"/>
</dbReference>
<dbReference type="SMART" id="SM00829">
    <property type="entry name" value="PKS_ER"/>
    <property type="match status" value="1"/>
</dbReference>
<dbReference type="PANTHER" id="PTHR43880">
    <property type="entry name" value="ALCOHOL DEHYDROGENASE"/>
    <property type="match status" value="1"/>
</dbReference>
<dbReference type="FunFam" id="3.40.50.720:FF:000003">
    <property type="entry name" value="S-(hydroxymethyl)glutathione dehydrogenase"/>
    <property type="match status" value="1"/>
</dbReference>
<protein>
    <submittedName>
        <fullName evidence="9">Aryl-alcohol dehydrogenase</fullName>
    </submittedName>
</protein>
<dbReference type="InterPro" id="IPR036291">
    <property type="entry name" value="NAD(P)-bd_dom_sf"/>
</dbReference>
<evidence type="ECO:0000256" key="1">
    <source>
        <dbReference type="ARBA" id="ARBA00001947"/>
    </source>
</evidence>
<dbReference type="GO" id="GO:0046294">
    <property type="term" value="P:formaldehyde catabolic process"/>
    <property type="evidence" value="ECO:0007669"/>
    <property type="project" value="TreeGrafter"/>
</dbReference>
<dbReference type="SUPFAM" id="SSF50129">
    <property type="entry name" value="GroES-like"/>
    <property type="match status" value="1"/>
</dbReference>
<evidence type="ECO:0000313" key="9">
    <source>
        <dbReference type="EMBL" id="EPE03242.1"/>
    </source>
</evidence>